<feature type="region of interest" description="Disordered" evidence="1">
    <location>
        <begin position="18"/>
        <end position="42"/>
    </location>
</feature>
<organism evidence="2">
    <name type="scientific">marine metagenome</name>
    <dbReference type="NCBI Taxonomy" id="408172"/>
    <lineage>
        <taxon>unclassified sequences</taxon>
        <taxon>metagenomes</taxon>
        <taxon>ecological metagenomes</taxon>
    </lineage>
</organism>
<evidence type="ECO:0000256" key="1">
    <source>
        <dbReference type="SAM" id="MobiDB-lite"/>
    </source>
</evidence>
<dbReference type="PROSITE" id="PS51257">
    <property type="entry name" value="PROKAR_LIPOPROTEIN"/>
    <property type="match status" value="1"/>
</dbReference>
<feature type="compositionally biased region" description="Polar residues" evidence="1">
    <location>
        <begin position="20"/>
        <end position="42"/>
    </location>
</feature>
<dbReference type="InterPro" id="IPR019546">
    <property type="entry name" value="TAT_signal_bac_arc"/>
</dbReference>
<evidence type="ECO:0000313" key="2">
    <source>
        <dbReference type="EMBL" id="SVB48243.1"/>
    </source>
</evidence>
<dbReference type="NCBIfam" id="TIGR01409">
    <property type="entry name" value="TAT_signal_seq"/>
    <property type="match status" value="1"/>
</dbReference>
<proteinExistence type="predicted"/>
<dbReference type="EMBL" id="UINC01043762">
    <property type="protein sequence ID" value="SVB48243.1"/>
    <property type="molecule type" value="Genomic_DNA"/>
</dbReference>
<name>A0A382EE70_9ZZZZ</name>
<feature type="non-terminal residue" evidence="2">
    <location>
        <position position="42"/>
    </location>
</feature>
<evidence type="ECO:0008006" key="3">
    <source>
        <dbReference type="Google" id="ProtNLM"/>
    </source>
</evidence>
<dbReference type="AlphaFoldDB" id="A0A382EE70"/>
<gene>
    <name evidence="2" type="ORF">METZ01_LOCUS201097</name>
</gene>
<protein>
    <recommendedName>
        <fullName evidence="3">Twin-arginine translocation signal domain-containing protein</fullName>
    </recommendedName>
</protein>
<reference evidence="2" key="1">
    <citation type="submission" date="2018-05" db="EMBL/GenBank/DDBJ databases">
        <authorList>
            <person name="Lanie J.A."/>
            <person name="Ng W.-L."/>
            <person name="Kazmierczak K.M."/>
            <person name="Andrzejewski T.M."/>
            <person name="Davidsen T.M."/>
            <person name="Wayne K.J."/>
            <person name="Tettelin H."/>
            <person name="Glass J.I."/>
            <person name="Rusch D."/>
            <person name="Podicherti R."/>
            <person name="Tsui H.-C.T."/>
            <person name="Winkler M.E."/>
        </authorList>
    </citation>
    <scope>NUCLEOTIDE SEQUENCE</scope>
</reference>
<sequence length="42" mass="4263">MRRRDFLAGLTASAVGLTACGSSKPTGRASGPTSVRSTLPDL</sequence>
<accession>A0A382EE70</accession>